<dbReference type="EMBL" id="JAMQYH010000063">
    <property type="protein sequence ID" value="KAJ1683955.1"/>
    <property type="molecule type" value="Genomic_DNA"/>
</dbReference>
<dbReference type="InterPro" id="IPR001991">
    <property type="entry name" value="Na-dicarboxylate_symporter"/>
</dbReference>
<evidence type="ECO:0000256" key="2">
    <source>
        <dbReference type="ARBA" id="ARBA00022448"/>
    </source>
</evidence>
<dbReference type="OrthoDB" id="5877963at2759"/>
<comment type="subcellular location">
    <subcellularLocation>
        <location evidence="1">Cell membrane</location>
        <topology evidence="1">Multi-pass membrane protein</topology>
    </subcellularLocation>
    <subcellularLocation>
        <location evidence="8">Membrane</location>
        <topology evidence="8">Multi-pass membrane protein</topology>
    </subcellularLocation>
</comment>
<keyword evidence="6 8" id="KW-1133">Transmembrane helix</keyword>
<dbReference type="SUPFAM" id="SSF118215">
    <property type="entry name" value="Proton glutamate symport protein"/>
    <property type="match status" value="1"/>
</dbReference>
<protein>
    <recommendedName>
        <fullName evidence="8">Amino acid transporter</fullName>
    </recommendedName>
</protein>
<dbReference type="Gene3D" id="1.10.3860.10">
    <property type="entry name" value="Sodium:dicarboxylate symporter"/>
    <property type="match status" value="1"/>
</dbReference>
<dbReference type="PRINTS" id="PR00173">
    <property type="entry name" value="EDTRNSPORT"/>
</dbReference>
<feature type="transmembrane region" description="Helical" evidence="8">
    <location>
        <begin position="493"/>
        <end position="516"/>
    </location>
</feature>
<evidence type="ECO:0000256" key="7">
    <source>
        <dbReference type="ARBA" id="ARBA00023136"/>
    </source>
</evidence>
<keyword evidence="5 8" id="KW-0769">Symport</keyword>
<feature type="compositionally biased region" description="Low complexity" evidence="9">
    <location>
        <begin position="1"/>
        <end position="14"/>
    </location>
</feature>
<dbReference type="Proteomes" id="UP001151287">
    <property type="component" value="Unassembled WGS sequence"/>
</dbReference>
<dbReference type="Pfam" id="PF00375">
    <property type="entry name" value="SDF"/>
    <property type="match status" value="1"/>
</dbReference>
<dbReference type="GO" id="GO:0015138">
    <property type="term" value="F:fumarate transmembrane transporter activity"/>
    <property type="evidence" value="ECO:0007669"/>
    <property type="project" value="TreeGrafter"/>
</dbReference>
<evidence type="ECO:0000313" key="10">
    <source>
        <dbReference type="EMBL" id="KAJ1683955.1"/>
    </source>
</evidence>
<keyword evidence="4 8" id="KW-0812">Transmembrane</keyword>
<feature type="transmembrane region" description="Helical" evidence="8">
    <location>
        <begin position="173"/>
        <end position="193"/>
    </location>
</feature>
<reference evidence="10" key="1">
    <citation type="journal article" date="2022" name="Cell">
        <title>Repeat-based holocentromeres influence genome architecture and karyotype evolution.</title>
        <authorList>
            <person name="Hofstatter P.G."/>
            <person name="Thangavel G."/>
            <person name="Lux T."/>
            <person name="Neumann P."/>
            <person name="Vondrak T."/>
            <person name="Novak P."/>
            <person name="Zhang M."/>
            <person name="Costa L."/>
            <person name="Castellani M."/>
            <person name="Scott A."/>
            <person name="Toegelov H."/>
            <person name="Fuchs J."/>
            <person name="Mata-Sucre Y."/>
            <person name="Dias Y."/>
            <person name="Vanzela A.L.L."/>
            <person name="Huettel B."/>
            <person name="Almeida C.C.S."/>
            <person name="Simkova H."/>
            <person name="Souza G."/>
            <person name="Pedrosa-Harand A."/>
            <person name="Macas J."/>
            <person name="Mayer K.F.X."/>
            <person name="Houben A."/>
            <person name="Marques A."/>
        </authorList>
    </citation>
    <scope>NUCLEOTIDE SEQUENCE</scope>
    <source>
        <strain evidence="10">RhyBre1mFocal</strain>
    </source>
</reference>
<dbReference type="FunFam" id="1.10.3860.10:FF:000001">
    <property type="entry name" value="C4-dicarboxylate transport protein"/>
    <property type="match status" value="1"/>
</dbReference>
<evidence type="ECO:0000256" key="4">
    <source>
        <dbReference type="ARBA" id="ARBA00022692"/>
    </source>
</evidence>
<feature type="transmembrane region" description="Helical" evidence="8">
    <location>
        <begin position="243"/>
        <end position="265"/>
    </location>
</feature>
<gene>
    <name evidence="10" type="ORF">LUZ63_020822</name>
</gene>
<accession>A0A9Q0BZ95</accession>
<comment type="caution">
    <text evidence="10">The sequence shown here is derived from an EMBL/GenBank/DDBJ whole genome shotgun (WGS) entry which is preliminary data.</text>
</comment>
<evidence type="ECO:0000313" key="11">
    <source>
        <dbReference type="Proteomes" id="UP001151287"/>
    </source>
</evidence>
<feature type="transmembrane region" description="Helical" evidence="8">
    <location>
        <begin position="344"/>
        <end position="369"/>
    </location>
</feature>
<feature type="transmembrane region" description="Helical" evidence="8">
    <location>
        <begin position="375"/>
        <end position="405"/>
    </location>
</feature>
<dbReference type="GO" id="GO:0005886">
    <property type="term" value="C:plasma membrane"/>
    <property type="evidence" value="ECO:0007669"/>
    <property type="project" value="UniProtKB-SubCell"/>
</dbReference>
<evidence type="ECO:0000256" key="1">
    <source>
        <dbReference type="ARBA" id="ARBA00004651"/>
    </source>
</evidence>
<feature type="compositionally biased region" description="Basic and acidic residues" evidence="9">
    <location>
        <begin position="35"/>
        <end position="47"/>
    </location>
</feature>
<evidence type="ECO:0000256" key="9">
    <source>
        <dbReference type="SAM" id="MobiDB-lite"/>
    </source>
</evidence>
<dbReference type="InterPro" id="IPR036458">
    <property type="entry name" value="Na:dicarbo_symporter_sf"/>
</dbReference>
<dbReference type="GO" id="GO:0070778">
    <property type="term" value="P:L-aspartate transmembrane transport"/>
    <property type="evidence" value="ECO:0007669"/>
    <property type="project" value="TreeGrafter"/>
</dbReference>
<feature type="compositionally biased region" description="Basic and acidic residues" evidence="9">
    <location>
        <begin position="58"/>
        <end position="80"/>
    </location>
</feature>
<dbReference type="GO" id="GO:0015366">
    <property type="term" value="F:malate:proton symporter activity"/>
    <property type="evidence" value="ECO:0007669"/>
    <property type="project" value="TreeGrafter"/>
</dbReference>
<name>A0A9Q0BZ95_9POAL</name>
<dbReference type="PANTHER" id="PTHR42865">
    <property type="entry name" value="PROTON/GLUTAMATE-ASPARTATE SYMPORTER"/>
    <property type="match status" value="1"/>
</dbReference>
<comment type="similarity">
    <text evidence="8">Belongs to the dicarboxylate/amino acid:cation symporter (DAACS) (TC 2.A.23) family.</text>
</comment>
<keyword evidence="7 8" id="KW-0472">Membrane</keyword>
<feature type="transmembrane region" description="Helical" evidence="8">
    <location>
        <begin position="213"/>
        <end position="231"/>
    </location>
</feature>
<evidence type="ECO:0000256" key="5">
    <source>
        <dbReference type="ARBA" id="ARBA00022847"/>
    </source>
</evidence>
<proteinExistence type="inferred from homology"/>
<keyword evidence="2 8" id="KW-0813">Transport</keyword>
<feature type="transmembrane region" description="Helical" evidence="8">
    <location>
        <begin position="301"/>
        <end position="324"/>
    </location>
</feature>
<evidence type="ECO:0000256" key="3">
    <source>
        <dbReference type="ARBA" id="ARBA00022475"/>
    </source>
</evidence>
<keyword evidence="3" id="KW-1003">Cell membrane</keyword>
<dbReference type="AlphaFoldDB" id="A0A9Q0BZ95"/>
<feature type="transmembrane region" description="Helical" evidence="8">
    <location>
        <begin position="467"/>
        <end position="487"/>
    </location>
</feature>
<dbReference type="PANTHER" id="PTHR42865:SF1">
    <property type="entry name" value="AEROBIC C4-DICARBOXYLATE TRANSPORT PROTEIN"/>
    <property type="match status" value="1"/>
</dbReference>
<evidence type="ECO:0000256" key="8">
    <source>
        <dbReference type="RuleBase" id="RU361216"/>
    </source>
</evidence>
<feature type="region of interest" description="Disordered" evidence="9">
    <location>
        <begin position="1"/>
        <end position="87"/>
    </location>
</feature>
<sequence length="700" mass="73059">MKSTSASAMTAAAKGWRTDVASPPPARASPTSGGRGDRLRERRRDVLGLRAHGALRLEQQHARDQGTHHEDRQHEREEHARRRAAAIAGRPRRACGCHVVLRSSSCATNTTTNRAAIASGAGCECSRDPPGHPLGRRSPDRWRRRCLEGSPKPPDPPSGFNWRRGKRSWDRHTWLYVSVIIAVVAGALVGLIWPSFAVGLEPVGKAFVNLIKMMIAPIIFCTIVVGVGSIAKAATVGKIGGLALLYFMVMSTFALAIGLVVGNIIHPGEGLNMTGATYDAGKATEGTDTVSFLLGIIPTTFFSAFTGPSVLQVLFIALLTGFALQGLGTRGEPIMFAVKQLQILVFRILGMILWLAPIGAFGAIAAVVGKTGVSAIVSLGILMIAFYITCAVFVFGILGAILYAVARINIFSLIKYLAREYLLIIGTSSSESALPRLIAKMEHLGVSKPVVGITVPTGYSFNLDGTAIYLTMASLFIAAGMGTPMSIPEQIGLLVFMIIASKGAAGVTGAGLATLAGGLQAFRPDLVNGVGVIVGIDRFMSEGRAVTNFTGNAVATVLIGTWTKEFDRSRARSVLAGSCPSTRPSSPVTGTTASALAAELALGHGAVRAVDGGVAVEVGLAGAVVRILLLEGFLELSLQVVGCRGPRGVFGAHPSSLGTASGARQSRSATRGGMAELIGSGGLPSGIRSIEHELTEQAGS</sequence>
<keyword evidence="11" id="KW-1185">Reference proteome</keyword>
<evidence type="ECO:0000256" key="6">
    <source>
        <dbReference type="ARBA" id="ARBA00022989"/>
    </source>
</evidence>
<organism evidence="10 11">
    <name type="scientific">Rhynchospora breviuscula</name>
    <dbReference type="NCBI Taxonomy" id="2022672"/>
    <lineage>
        <taxon>Eukaryota</taxon>
        <taxon>Viridiplantae</taxon>
        <taxon>Streptophyta</taxon>
        <taxon>Embryophyta</taxon>
        <taxon>Tracheophyta</taxon>
        <taxon>Spermatophyta</taxon>
        <taxon>Magnoliopsida</taxon>
        <taxon>Liliopsida</taxon>
        <taxon>Poales</taxon>
        <taxon>Cyperaceae</taxon>
        <taxon>Cyperoideae</taxon>
        <taxon>Rhynchosporeae</taxon>
        <taxon>Rhynchospora</taxon>
    </lineage>
</organism>
<dbReference type="GO" id="GO:0015141">
    <property type="term" value="F:succinate transmembrane transporter activity"/>
    <property type="evidence" value="ECO:0007669"/>
    <property type="project" value="TreeGrafter"/>
</dbReference>